<feature type="domain" description="DnaJ homologue subfamily C member 28 conserved" evidence="1">
    <location>
        <begin position="17"/>
        <end position="87"/>
    </location>
</feature>
<evidence type="ECO:0000313" key="2">
    <source>
        <dbReference type="EMBL" id="KAG5419870.1"/>
    </source>
</evidence>
<dbReference type="PANTHER" id="PTHR39394">
    <property type="entry name" value="YALI0E31793P"/>
    <property type="match status" value="1"/>
</dbReference>
<reference evidence="2 3" key="1">
    <citation type="submission" date="2020-12" db="EMBL/GenBank/DDBJ databases">
        <title>Effect of drift, selection, and recombination on the evolution of hybrid genomes in Candida yeast pathogens.</title>
        <authorList>
            <person name="Mixao V."/>
            <person name="Ksiezopolska E."/>
            <person name="Saus E."/>
            <person name="Boekhout T."/>
            <person name="Gacser A."/>
            <person name="Gabaldon T."/>
        </authorList>
    </citation>
    <scope>NUCLEOTIDE SEQUENCE [LARGE SCALE GENOMIC DNA]</scope>
    <source>
        <strain evidence="2 3">BP57</strain>
    </source>
</reference>
<dbReference type="RefSeq" id="XP_067548986.1">
    <property type="nucleotide sequence ID" value="XM_067690530.1"/>
</dbReference>
<proteinExistence type="predicted"/>
<dbReference type="Proteomes" id="UP000669133">
    <property type="component" value="Unassembled WGS sequence"/>
</dbReference>
<name>A0A8H8DCG5_9ASCO</name>
<dbReference type="GeneID" id="93650379"/>
<dbReference type="PANTHER" id="PTHR39394:SF1">
    <property type="entry name" value="DNAJ HOMOLOGUE SUBFAMILY C MEMBER 28 CONSERVED DOMAIN-CONTAINING PROTEIN"/>
    <property type="match status" value="1"/>
</dbReference>
<evidence type="ECO:0000313" key="3">
    <source>
        <dbReference type="Proteomes" id="UP000669133"/>
    </source>
</evidence>
<accession>A0A8H8DCG5</accession>
<dbReference type="EMBL" id="JAEOAQ010000002">
    <property type="protein sequence ID" value="KAG5419870.1"/>
    <property type="molecule type" value="Genomic_DNA"/>
</dbReference>
<protein>
    <recommendedName>
        <fullName evidence="1">DnaJ homologue subfamily C member 28 conserved domain-containing protein</fullName>
    </recommendedName>
</protein>
<gene>
    <name evidence="2" type="ORF">I9W82_001750</name>
</gene>
<keyword evidence="3" id="KW-1185">Reference proteome</keyword>
<dbReference type="InterPro" id="IPR018961">
    <property type="entry name" value="DnaJ_homolog_subfam-C_membr-28"/>
</dbReference>
<organism evidence="2 3">
    <name type="scientific">Candida metapsilosis</name>
    <dbReference type="NCBI Taxonomy" id="273372"/>
    <lineage>
        <taxon>Eukaryota</taxon>
        <taxon>Fungi</taxon>
        <taxon>Dikarya</taxon>
        <taxon>Ascomycota</taxon>
        <taxon>Saccharomycotina</taxon>
        <taxon>Pichiomycetes</taxon>
        <taxon>Debaryomycetaceae</taxon>
        <taxon>Candida/Lodderomyces clade</taxon>
        <taxon>Candida</taxon>
    </lineage>
</organism>
<comment type="caution">
    <text evidence="2">The sequence shown here is derived from an EMBL/GenBank/DDBJ whole genome shotgun (WGS) entry which is preliminary data.</text>
</comment>
<dbReference type="AlphaFoldDB" id="A0A8H8DCG5"/>
<evidence type="ECO:0000259" key="1">
    <source>
        <dbReference type="Pfam" id="PF09350"/>
    </source>
</evidence>
<sequence length="253" mass="29270">MLVSPSPSVDFVDSLATSRINAAIDQQTGQFKSPTMSTVRGKPLSPEHLKNCTDTNYFMTQVLNNQEVLPPWIENQQGLNKSIKIFRSDLDQFWFKWILNESVMKQFIERSTTVDQLLDEYERNIKRITYEDNSLPETDVAYIEAKVKLLNAEIRSYNLQCPSVSGHKLKLDVDREINQSYWRTLDKFPSLIEKWFKVHKEGRKSKLVDNPGGGSSKYLDSFKMKGSEIHESRNVDPSLNIWKAVKDIFKMAK</sequence>
<dbReference type="Pfam" id="PF09350">
    <property type="entry name" value="DJC28_CD"/>
    <property type="match status" value="1"/>
</dbReference>
<dbReference type="OrthoDB" id="1922282at2759"/>